<proteinExistence type="inferred from homology"/>
<feature type="coiled-coil region" evidence="6">
    <location>
        <begin position="118"/>
        <end position="152"/>
    </location>
</feature>
<comment type="similarity">
    <text evidence="2">Belongs to the LemA family.</text>
</comment>
<comment type="caution">
    <text evidence="8">The sequence shown here is derived from an EMBL/GenBank/DDBJ whole genome shotgun (WGS) entry which is preliminary data.</text>
</comment>
<evidence type="ECO:0000313" key="8">
    <source>
        <dbReference type="EMBL" id="TCJ18679.1"/>
    </source>
</evidence>
<dbReference type="SUPFAM" id="SSF140478">
    <property type="entry name" value="LemA-like"/>
    <property type="match status" value="1"/>
</dbReference>
<keyword evidence="3" id="KW-0812">Transmembrane</keyword>
<gene>
    <name evidence="8" type="ORF">EPD60_03575</name>
</gene>
<keyword evidence="5" id="KW-0472">Membrane</keyword>
<reference evidence="8 9" key="1">
    <citation type="submission" date="2019-03" db="EMBL/GenBank/DDBJ databases">
        <authorList>
            <person name="Kim M.K.M."/>
        </authorList>
    </citation>
    <scope>NUCLEOTIDE SEQUENCE [LARGE SCALE GENOMIC DNA]</scope>
    <source>
        <strain evidence="8 9">17J68-12</strain>
    </source>
</reference>
<evidence type="ECO:0000256" key="7">
    <source>
        <dbReference type="SAM" id="MobiDB-lite"/>
    </source>
</evidence>
<organism evidence="8 9">
    <name type="scientific">Flaviaesturariibacter flavus</name>
    <dbReference type="NCBI Taxonomy" id="2502780"/>
    <lineage>
        <taxon>Bacteria</taxon>
        <taxon>Pseudomonadati</taxon>
        <taxon>Bacteroidota</taxon>
        <taxon>Chitinophagia</taxon>
        <taxon>Chitinophagales</taxon>
        <taxon>Chitinophagaceae</taxon>
        <taxon>Flaviaestuariibacter</taxon>
    </lineage>
</organism>
<evidence type="ECO:0000256" key="4">
    <source>
        <dbReference type="ARBA" id="ARBA00022989"/>
    </source>
</evidence>
<dbReference type="AlphaFoldDB" id="A0A4R1BMM7"/>
<feature type="region of interest" description="Disordered" evidence="7">
    <location>
        <begin position="176"/>
        <end position="214"/>
    </location>
</feature>
<keyword evidence="6" id="KW-0175">Coiled coil</keyword>
<evidence type="ECO:0000313" key="9">
    <source>
        <dbReference type="Proteomes" id="UP000295334"/>
    </source>
</evidence>
<protein>
    <submittedName>
        <fullName evidence="8">LemA family protein</fullName>
    </submittedName>
</protein>
<dbReference type="PANTHER" id="PTHR34478">
    <property type="entry name" value="PROTEIN LEMA"/>
    <property type="match status" value="1"/>
</dbReference>
<evidence type="ECO:0000256" key="5">
    <source>
        <dbReference type="ARBA" id="ARBA00023136"/>
    </source>
</evidence>
<dbReference type="EMBL" id="SJZI01000004">
    <property type="protein sequence ID" value="TCJ18679.1"/>
    <property type="molecule type" value="Genomic_DNA"/>
</dbReference>
<evidence type="ECO:0000256" key="6">
    <source>
        <dbReference type="SAM" id="Coils"/>
    </source>
</evidence>
<evidence type="ECO:0000256" key="1">
    <source>
        <dbReference type="ARBA" id="ARBA00004167"/>
    </source>
</evidence>
<keyword evidence="4" id="KW-1133">Transmembrane helix</keyword>
<sequence>MPLLIILGILVILLFWGCGQYNGLVVKDENVKKVWNNVQTQYQRRADLIPNLVRTVQGEANFERGTLNDVINARARATSMQVSPENLTPENIERFQQAQNQLSGALSRLLVTVEQYPNLRANEAFRGLQAQLEGTENRIATARNDFNDAVQDYNQSVRRFPAAMFAGAMGFHPRQGFTADPGAQNAPRVDFDNGATSAPRTAPAPQVQMDSVKR</sequence>
<dbReference type="InterPro" id="IPR007156">
    <property type="entry name" value="MamQ_LemA"/>
</dbReference>
<dbReference type="InterPro" id="IPR023353">
    <property type="entry name" value="LemA-like_dom_sf"/>
</dbReference>
<dbReference type="PANTHER" id="PTHR34478:SF2">
    <property type="entry name" value="MEMBRANE PROTEIN"/>
    <property type="match status" value="1"/>
</dbReference>
<evidence type="ECO:0000256" key="2">
    <source>
        <dbReference type="ARBA" id="ARBA00008854"/>
    </source>
</evidence>
<accession>A0A4R1BMM7</accession>
<keyword evidence="9" id="KW-1185">Reference proteome</keyword>
<comment type="subcellular location">
    <subcellularLocation>
        <location evidence="1">Membrane</location>
        <topology evidence="1">Single-pass membrane protein</topology>
    </subcellularLocation>
</comment>
<dbReference type="OrthoDB" id="9804152at2"/>
<name>A0A4R1BMM7_9BACT</name>
<dbReference type="Pfam" id="PF04011">
    <property type="entry name" value="LemA"/>
    <property type="match status" value="1"/>
</dbReference>
<dbReference type="GO" id="GO:0016020">
    <property type="term" value="C:membrane"/>
    <property type="evidence" value="ECO:0007669"/>
    <property type="project" value="UniProtKB-SubCell"/>
</dbReference>
<dbReference type="Gene3D" id="1.20.1440.20">
    <property type="entry name" value="LemA-like domain"/>
    <property type="match status" value="1"/>
</dbReference>
<evidence type="ECO:0000256" key="3">
    <source>
        <dbReference type="ARBA" id="ARBA00022692"/>
    </source>
</evidence>
<dbReference type="Proteomes" id="UP000295334">
    <property type="component" value="Unassembled WGS sequence"/>
</dbReference>